<proteinExistence type="predicted"/>
<comment type="caution">
    <text evidence="2">The sequence shown here is derived from an EMBL/GenBank/DDBJ whole genome shotgun (WGS) entry which is preliminary data.</text>
</comment>
<dbReference type="AlphaFoldDB" id="A0A927MRA9"/>
<evidence type="ECO:0000313" key="2">
    <source>
        <dbReference type="EMBL" id="MBE1555926.1"/>
    </source>
</evidence>
<dbReference type="Pfam" id="PF24832">
    <property type="entry name" value="DUF7716"/>
    <property type="match status" value="1"/>
</dbReference>
<feature type="domain" description="DUF7716" evidence="1">
    <location>
        <begin position="32"/>
        <end position="119"/>
    </location>
</feature>
<dbReference type="InterPro" id="IPR056133">
    <property type="entry name" value="DUF7716"/>
</dbReference>
<reference evidence="2" key="1">
    <citation type="submission" date="2020-10" db="EMBL/GenBank/DDBJ databases">
        <title>Genomic Encyclopedia of Type Strains, Phase IV (KMG-IV): sequencing the most valuable type-strain genomes for metagenomic binning, comparative biology and taxonomic classification.</title>
        <authorList>
            <person name="Goeker M."/>
        </authorList>
    </citation>
    <scope>NUCLEOTIDE SEQUENCE</scope>
    <source>
        <strain evidence="2">DSM 13886</strain>
    </source>
</reference>
<gene>
    <name evidence="2" type="ORF">H4683_003047</name>
</gene>
<organism evidence="2 3">
    <name type="scientific">Sporosarcina limicola</name>
    <dbReference type="NCBI Taxonomy" id="34101"/>
    <lineage>
        <taxon>Bacteria</taxon>
        <taxon>Bacillati</taxon>
        <taxon>Bacillota</taxon>
        <taxon>Bacilli</taxon>
        <taxon>Bacillales</taxon>
        <taxon>Caryophanaceae</taxon>
        <taxon>Sporosarcina</taxon>
    </lineage>
</organism>
<keyword evidence="3" id="KW-1185">Reference proteome</keyword>
<evidence type="ECO:0000313" key="3">
    <source>
        <dbReference type="Proteomes" id="UP000658225"/>
    </source>
</evidence>
<dbReference type="EMBL" id="JADBEL010000019">
    <property type="protein sequence ID" value="MBE1555926.1"/>
    <property type="molecule type" value="Genomic_DNA"/>
</dbReference>
<sequence length="119" mass="14190">MENIEFRMPYKLSQIIYVISKDVEKNGFKNTNFCLYTNEDEEIASTDLICYLDLNPTITDDDEEVYPDFVIKESLEFFYDGQQFEDVLMNVLHQKKQASIDDFILGLNYYMDHDTFMDF</sequence>
<dbReference type="Proteomes" id="UP000658225">
    <property type="component" value="Unassembled WGS sequence"/>
</dbReference>
<name>A0A927MRA9_9BACL</name>
<protein>
    <recommendedName>
        <fullName evidence="1">DUF7716 domain-containing protein</fullName>
    </recommendedName>
</protein>
<accession>A0A927MRA9</accession>
<dbReference type="RefSeq" id="WP_192599618.1">
    <property type="nucleotide sequence ID" value="NZ_JADBEL010000019.1"/>
</dbReference>
<evidence type="ECO:0000259" key="1">
    <source>
        <dbReference type="Pfam" id="PF24832"/>
    </source>
</evidence>